<dbReference type="VEuPathDB" id="MicrosporidiaDB:THOM_2603"/>
<accession>L7JSQ3</accession>
<keyword evidence="2" id="KW-1185">Reference proteome</keyword>
<evidence type="ECO:0000313" key="1">
    <source>
        <dbReference type="EMBL" id="ELQ74508.1"/>
    </source>
</evidence>
<gene>
    <name evidence="1" type="ORF">THOM_2603</name>
</gene>
<organism evidence="1 2">
    <name type="scientific">Trachipleistophora hominis</name>
    <name type="common">Microsporidian parasite</name>
    <dbReference type="NCBI Taxonomy" id="72359"/>
    <lineage>
        <taxon>Eukaryota</taxon>
        <taxon>Fungi</taxon>
        <taxon>Fungi incertae sedis</taxon>
        <taxon>Microsporidia</taxon>
        <taxon>Pleistophoridae</taxon>
        <taxon>Trachipleistophora</taxon>
    </lineage>
</organism>
<dbReference type="OrthoDB" id="10484729at2759"/>
<dbReference type="InParanoid" id="L7JSQ3"/>
<dbReference type="Proteomes" id="UP000011185">
    <property type="component" value="Unassembled WGS sequence"/>
</dbReference>
<sequence length="981" mass="113973">MVNENLTNTYDIFIINKRTLKSSSMFYNLHKYVELTTRYLLFFVNDSGEQRNEHMIVDFLEDTGVPNFLNRCRTVDEMFLPLTCAGQHVSTNNFDIASETSDSATVGHRISVFDIFCRSREHERNDYTDATRYNKEVILEIINVPLPKALFKKIINSSEKKVPEFTLEEICLIITHFFPLEDKVSIIAYAICVFLQKNSDLVYELKRCDNDTSKEKYSDDIKLLTTVVFDVSGSANSFREIANSYIAFCIKDSTGEIAETVEKNNLSEHICYFINLNELILGFLIKNLTITYNYLMNNGYILLDKLGFWPKKFSFNVRVINITMSSKKTPEDNERFTQKLILLSRCEFLNSERVKDLTLEFKEITFPVSSSLLFAMKNLSTVQYDLCTADFINSMPINIDNRQVRLENQSLEAIGLFSKCKVNLQYADFVFESDFSFPHHVKMVKIKNSTIKKSMKFLFNEECDRIFIENTSGLINLPRMECFNMIVLKKHKRMFFEFDIRDDLQPKILTIRHANIEGMVCLYQGIDQITLEYVQISPNSQLILHEDSEHIDITKSEGLMDLTPYIGTELYIYDNMKIRVQQIPYILLNHIFLCNIRTHTCIELGQRNKCATLCKITTCNSARVVINDNCTDLEIYECNCTIDVTKVVLFDRIKIWFAADGLDNINFIGDVYVTSLEICNVRRCYNFVISLLPIFKELSILKFESNYTNESLDGTEQVIYDEMRSYLQVKGYNRSSTISMKRFPSKTKRIHRSVYRDVNFAVNQIVNAILNSQITYSIEKLEFKSIVITKCCYRRFSEFCNLKILKVMVPKVSSSFLSSLPPNLRLLDISNSFNHDPKWRPDYKNFHLSDHLTLGMLKILVVDTVSLPFIYNISSLMPSLRILKVHFNVRMTWSRSVVLDTKKVQVCKLIVETKKKITISSKITKDNHAFEVYLKPLSKYIDLKSLSSLVFISAEEYIRICPFSSNVLQIVPRQHDIDLNN</sequence>
<evidence type="ECO:0000313" key="2">
    <source>
        <dbReference type="Proteomes" id="UP000011185"/>
    </source>
</evidence>
<reference evidence="1 2" key="1">
    <citation type="journal article" date="2012" name="PLoS Pathog.">
        <title>The genome of the obligate intracellular parasite Trachipleistophora hominis: new insights into microsporidian genome dynamics and reductive evolution.</title>
        <authorList>
            <person name="Heinz E."/>
            <person name="Williams T.A."/>
            <person name="Nakjang S."/>
            <person name="Noel C.J."/>
            <person name="Swan D.C."/>
            <person name="Goldberg A.V."/>
            <person name="Harris S.R."/>
            <person name="Weinmaier T."/>
            <person name="Markert S."/>
            <person name="Becher D."/>
            <person name="Bernhardt J."/>
            <person name="Dagan T."/>
            <person name="Hacker C."/>
            <person name="Lucocq J.M."/>
            <person name="Schweder T."/>
            <person name="Rattei T."/>
            <person name="Hall N."/>
            <person name="Hirt R.P."/>
            <person name="Embley T.M."/>
        </authorList>
    </citation>
    <scope>NUCLEOTIDE SEQUENCE [LARGE SCALE GENOMIC DNA]</scope>
</reference>
<proteinExistence type="predicted"/>
<dbReference type="OMA" id="EHERNDY"/>
<dbReference type="EMBL" id="JH994038">
    <property type="protein sequence ID" value="ELQ74508.1"/>
    <property type="molecule type" value="Genomic_DNA"/>
</dbReference>
<name>L7JSQ3_TRAHO</name>
<dbReference type="AlphaFoldDB" id="L7JSQ3"/>
<dbReference type="HOGENOM" id="CLU_012976_0_0_1"/>
<protein>
    <submittedName>
        <fullName evidence="1">Putative LRR containing protein</fullName>
    </submittedName>
</protein>